<gene>
    <name evidence="1" type="ORF">ACFQ5X_24710</name>
</gene>
<dbReference type="RefSeq" id="WP_381328703.1">
    <property type="nucleotide sequence ID" value="NZ_JBHTMM010000033.1"/>
</dbReference>
<dbReference type="EMBL" id="JBHTMM010000033">
    <property type="protein sequence ID" value="MFD1309045.1"/>
    <property type="molecule type" value="Genomic_DNA"/>
</dbReference>
<keyword evidence="2" id="KW-1185">Reference proteome</keyword>
<comment type="caution">
    <text evidence="1">The sequence shown here is derived from an EMBL/GenBank/DDBJ whole genome shotgun (WGS) entry which is preliminary data.</text>
</comment>
<protein>
    <submittedName>
        <fullName evidence="1">Uncharacterized protein</fullName>
    </submittedName>
</protein>
<proteinExistence type="predicted"/>
<reference evidence="2" key="1">
    <citation type="journal article" date="2019" name="Int. J. Syst. Evol. Microbiol.">
        <title>The Global Catalogue of Microorganisms (GCM) 10K type strain sequencing project: providing services to taxonomists for standard genome sequencing and annotation.</title>
        <authorList>
            <consortium name="The Broad Institute Genomics Platform"/>
            <consortium name="The Broad Institute Genome Sequencing Center for Infectious Disease"/>
            <person name="Wu L."/>
            <person name="Ma J."/>
        </authorList>
    </citation>
    <scope>NUCLEOTIDE SEQUENCE [LARGE SCALE GENOMIC DNA]</scope>
    <source>
        <strain evidence="2">CGMCC 4.7020</strain>
    </source>
</reference>
<sequence length="109" mass="10830">MATLTTQVISLGGLAPTYSAAAASTKIVCGERTFLHVKNAAGTSMTVTLSSTAKVRGQAAADVVITVPATTGDQMIGPITQDLFAGVSDGLAAVAYSATTSVTVAAVRI</sequence>
<evidence type="ECO:0000313" key="2">
    <source>
        <dbReference type="Proteomes" id="UP001597058"/>
    </source>
</evidence>
<name>A0ABW3XI26_9ACTN</name>
<organism evidence="1 2">
    <name type="scientific">Streptomyces kaempferi</name>
    <dbReference type="NCBI Taxonomy" id="333725"/>
    <lineage>
        <taxon>Bacteria</taxon>
        <taxon>Bacillati</taxon>
        <taxon>Actinomycetota</taxon>
        <taxon>Actinomycetes</taxon>
        <taxon>Kitasatosporales</taxon>
        <taxon>Streptomycetaceae</taxon>
        <taxon>Streptomyces</taxon>
    </lineage>
</organism>
<dbReference type="Proteomes" id="UP001597058">
    <property type="component" value="Unassembled WGS sequence"/>
</dbReference>
<evidence type="ECO:0000313" key="1">
    <source>
        <dbReference type="EMBL" id="MFD1309045.1"/>
    </source>
</evidence>
<accession>A0ABW3XI26</accession>